<gene>
    <name evidence="2" type="ORF">K491DRAFT_757905</name>
</gene>
<evidence type="ECO:0000256" key="1">
    <source>
        <dbReference type="SAM" id="MobiDB-lite"/>
    </source>
</evidence>
<proteinExistence type="predicted"/>
<dbReference type="EMBL" id="MU004342">
    <property type="protein sequence ID" value="KAF2655970.1"/>
    <property type="molecule type" value="Genomic_DNA"/>
</dbReference>
<feature type="region of interest" description="Disordered" evidence="1">
    <location>
        <begin position="107"/>
        <end position="150"/>
    </location>
</feature>
<dbReference type="Proteomes" id="UP000799324">
    <property type="component" value="Unassembled WGS sequence"/>
</dbReference>
<sequence>MVLLSGSLPHHSHAHSMRSRVGPYKSHAVLQTDESYESRCSDCRALNRPNYCSQCGAQLRCDPPIDGKRTWLRETSQHTIIRARPHSAPRRFMQSLKRSHRLKRSTTSFGNFNKSTTPQAHVRNRVSNLEDARRRRSTESSINEQDTPRNMPREFMDIVIARRHRRRSVSYLPTCTQPRSRKWRSEPTIPIDDCRTIQELADRVFKWLEEHPAEEDTRLMENFSQLGSVKDFYRVR</sequence>
<evidence type="ECO:0000313" key="2">
    <source>
        <dbReference type="EMBL" id="KAF2655970.1"/>
    </source>
</evidence>
<feature type="region of interest" description="Disordered" evidence="1">
    <location>
        <begin position="1"/>
        <end position="23"/>
    </location>
</feature>
<feature type="compositionally biased region" description="Polar residues" evidence="1">
    <location>
        <begin position="107"/>
        <end position="119"/>
    </location>
</feature>
<organism evidence="2 3">
    <name type="scientific">Lophiostoma macrostomum CBS 122681</name>
    <dbReference type="NCBI Taxonomy" id="1314788"/>
    <lineage>
        <taxon>Eukaryota</taxon>
        <taxon>Fungi</taxon>
        <taxon>Dikarya</taxon>
        <taxon>Ascomycota</taxon>
        <taxon>Pezizomycotina</taxon>
        <taxon>Dothideomycetes</taxon>
        <taxon>Pleosporomycetidae</taxon>
        <taxon>Pleosporales</taxon>
        <taxon>Lophiostomataceae</taxon>
        <taxon>Lophiostoma</taxon>
    </lineage>
</organism>
<dbReference type="AlphaFoldDB" id="A0A6A6T856"/>
<accession>A0A6A6T856</accession>
<name>A0A6A6T856_9PLEO</name>
<protein>
    <submittedName>
        <fullName evidence="2">Uncharacterized protein</fullName>
    </submittedName>
</protein>
<evidence type="ECO:0000313" key="3">
    <source>
        <dbReference type="Proteomes" id="UP000799324"/>
    </source>
</evidence>
<reference evidence="2" key="1">
    <citation type="journal article" date="2020" name="Stud. Mycol.">
        <title>101 Dothideomycetes genomes: a test case for predicting lifestyles and emergence of pathogens.</title>
        <authorList>
            <person name="Haridas S."/>
            <person name="Albert R."/>
            <person name="Binder M."/>
            <person name="Bloem J."/>
            <person name="Labutti K."/>
            <person name="Salamov A."/>
            <person name="Andreopoulos B."/>
            <person name="Baker S."/>
            <person name="Barry K."/>
            <person name="Bills G."/>
            <person name="Bluhm B."/>
            <person name="Cannon C."/>
            <person name="Castanera R."/>
            <person name="Culley D."/>
            <person name="Daum C."/>
            <person name="Ezra D."/>
            <person name="Gonzalez J."/>
            <person name="Henrissat B."/>
            <person name="Kuo A."/>
            <person name="Liang C."/>
            <person name="Lipzen A."/>
            <person name="Lutzoni F."/>
            <person name="Magnuson J."/>
            <person name="Mondo S."/>
            <person name="Nolan M."/>
            <person name="Ohm R."/>
            <person name="Pangilinan J."/>
            <person name="Park H.-J."/>
            <person name="Ramirez L."/>
            <person name="Alfaro M."/>
            <person name="Sun H."/>
            <person name="Tritt A."/>
            <person name="Yoshinaga Y."/>
            <person name="Zwiers L.-H."/>
            <person name="Turgeon B."/>
            <person name="Goodwin S."/>
            <person name="Spatafora J."/>
            <person name="Crous P."/>
            <person name="Grigoriev I."/>
        </authorList>
    </citation>
    <scope>NUCLEOTIDE SEQUENCE</scope>
    <source>
        <strain evidence="2">CBS 122681</strain>
    </source>
</reference>
<keyword evidence="3" id="KW-1185">Reference proteome</keyword>